<evidence type="ECO:0000313" key="3">
    <source>
        <dbReference type="Proteomes" id="UP001228049"/>
    </source>
</evidence>
<evidence type="ECO:0000313" key="2">
    <source>
        <dbReference type="EMBL" id="KAK1899942.1"/>
    </source>
</evidence>
<dbReference type="AlphaFoldDB" id="A0AAD9CEY8"/>
<evidence type="ECO:0000259" key="1">
    <source>
        <dbReference type="Pfam" id="PF16746"/>
    </source>
</evidence>
<proteinExistence type="predicted"/>
<dbReference type="InterPro" id="IPR027267">
    <property type="entry name" value="AH/BAR_dom_sf"/>
</dbReference>
<organism evidence="2 3">
    <name type="scientific">Dissostichus eleginoides</name>
    <name type="common">Patagonian toothfish</name>
    <name type="synonym">Dissostichus amissus</name>
    <dbReference type="NCBI Taxonomy" id="100907"/>
    <lineage>
        <taxon>Eukaryota</taxon>
        <taxon>Metazoa</taxon>
        <taxon>Chordata</taxon>
        <taxon>Craniata</taxon>
        <taxon>Vertebrata</taxon>
        <taxon>Euteleostomi</taxon>
        <taxon>Actinopterygii</taxon>
        <taxon>Neopterygii</taxon>
        <taxon>Teleostei</taxon>
        <taxon>Neoteleostei</taxon>
        <taxon>Acanthomorphata</taxon>
        <taxon>Eupercaria</taxon>
        <taxon>Perciformes</taxon>
        <taxon>Notothenioidei</taxon>
        <taxon>Nototheniidae</taxon>
        <taxon>Dissostichus</taxon>
    </lineage>
</organism>
<gene>
    <name evidence="2" type="ORF">KUDE01_000729</name>
</gene>
<dbReference type="Pfam" id="PF16746">
    <property type="entry name" value="BAR_3"/>
    <property type="match status" value="1"/>
</dbReference>
<dbReference type="Proteomes" id="UP001228049">
    <property type="component" value="Unassembled WGS sequence"/>
</dbReference>
<dbReference type="GO" id="GO:0005737">
    <property type="term" value="C:cytoplasm"/>
    <property type="evidence" value="ECO:0007669"/>
    <property type="project" value="InterPro"/>
</dbReference>
<accession>A0AAD9CEY8</accession>
<feature type="non-terminal residue" evidence="2">
    <location>
        <position position="121"/>
    </location>
</feature>
<sequence length="121" mass="13637">MDSLLDFEECVKDSPEFRLKLELFEADVNVLETHLDKVMKLCGKMVEAGQVYNAANQLFLSGVAELSMFHQKDSVINLLDTRREFLRIGGDLDSAALKNSQVSRHRATDAERASHLLLATR</sequence>
<protein>
    <submittedName>
        <fullName evidence="2">Arf-GAP with coiled-coil ANK repeat and PH domain containing protein 3</fullName>
    </submittedName>
</protein>
<keyword evidence="3" id="KW-1185">Reference proteome</keyword>
<dbReference type="EMBL" id="JASDAP010000007">
    <property type="protein sequence ID" value="KAK1899942.1"/>
    <property type="molecule type" value="Genomic_DNA"/>
</dbReference>
<comment type="caution">
    <text evidence="2">The sequence shown here is derived from an EMBL/GenBank/DDBJ whole genome shotgun (WGS) entry which is preliminary data.</text>
</comment>
<name>A0AAD9CEY8_DISEL</name>
<dbReference type="InterPro" id="IPR004148">
    <property type="entry name" value="BAR_dom"/>
</dbReference>
<dbReference type="Gene3D" id="1.20.1270.60">
    <property type="entry name" value="Arfaptin homology (AH) domain/BAR domain"/>
    <property type="match status" value="1"/>
</dbReference>
<dbReference type="SUPFAM" id="SSF103657">
    <property type="entry name" value="BAR/IMD domain-like"/>
    <property type="match status" value="1"/>
</dbReference>
<feature type="domain" description="BAR" evidence="1">
    <location>
        <begin position="5"/>
        <end position="76"/>
    </location>
</feature>
<reference evidence="2" key="1">
    <citation type="submission" date="2023-04" db="EMBL/GenBank/DDBJ databases">
        <title>Chromosome-level genome of Chaenocephalus aceratus.</title>
        <authorList>
            <person name="Park H."/>
        </authorList>
    </citation>
    <scope>NUCLEOTIDE SEQUENCE</scope>
    <source>
        <strain evidence="2">DE</strain>
        <tissue evidence="2">Muscle</tissue>
    </source>
</reference>